<evidence type="ECO:0000313" key="8">
    <source>
        <dbReference type="Proteomes" id="UP000241222"/>
    </source>
</evidence>
<feature type="transmembrane region" description="Helical" evidence="5">
    <location>
        <begin position="70"/>
        <end position="89"/>
    </location>
</feature>
<dbReference type="Proteomes" id="UP000241222">
    <property type="component" value="Unassembled WGS sequence"/>
</dbReference>
<evidence type="ECO:0000256" key="4">
    <source>
        <dbReference type="ARBA" id="ARBA00023136"/>
    </source>
</evidence>
<comment type="caution">
    <text evidence="7">The sequence shown here is derived from an EMBL/GenBank/DDBJ whole genome shotgun (WGS) entry which is preliminary data.</text>
</comment>
<reference evidence="7 8" key="1">
    <citation type="submission" date="2018-03" db="EMBL/GenBank/DDBJ databases">
        <title>Whole genome sequencing of Histamine producing bacteria.</title>
        <authorList>
            <person name="Butler K."/>
        </authorList>
    </citation>
    <scope>NUCLEOTIDE SEQUENCE [LARGE SCALE GENOMIC DNA]</scope>
    <source>
        <strain evidence="7 8">JCM 13586</strain>
    </source>
</reference>
<organism evidence="7 8">
    <name type="scientific">Photobacterium lutimaris</name>
    <dbReference type="NCBI Taxonomy" id="388278"/>
    <lineage>
        <taxon>Bacteria</taxon>
        <taxon>Pseudomonadati</taxon>
        <taxon>Pseudomonadota</taxon>
        <taxon>Gammaproteobacteria</taxon>
        <taxon>Vibrionales</taxon>
        <taxon>Vibrionaceae</taxon>
        <taxon>Photobacterium</taxon>
    </lineage>
</organism>
<proteinExistence type="predicted"/>
<dbReference type="OrthoDB" id="25071at657"/>
<evidence type="ECO:0000313" key="7">
    <source>
        <dbReference type="EMBL" id="PSU34205.1"/>
    </source>
</evidence>
<keyword evidence="4 5" id="KW-0472">Membrane</keyword>
<dbReference type="AlphaFoldDB" id="A0A2T3IZU4"/>
<name>A0A2T3IZU4_9GAMM</name>
<evidence type="ECO:0000256" key="2">
    <source>
        <dbReference type="ARBA" id="ARBA00022692"/>
    </source>
</evidence>
<dbReference type="InterPro" id="IPR003807">
    <property type="entry name" value="DUF202"/>
</dbReference>
<comment type="subcellular location">
    <subcellularLocation>
        <location evidence="1">Endomembrane system</location>
        <topology evidence="1">Multi-pass membrane protein</topology>
    </subcellularLocation>
</comment>
<dbReference type="GO" id="GO:0012505">
    <property type="term" value="C:endomembrane system"/>
    <property type="evidence" value="ECO:0007669"/>
    <property type="project" value="UniProtKB-SubCell"/>
</dbReference>
<keyword evidence="3 5" id="KW-1133">Transmembrane helix</keyword>
<sequence>MSWLRTQLVLFALGLLFLKVTQQSDITVLPAIGVITMLSAILGTFYCRYRFTQIFDNDMTVSAKECWVKSYLSLLIALIATGYFVYLWVPIS</sequence>
<feature type="transmembrane region" description="Helical" evidence="5">
    <location>
        <begin position="32"/>
        <end position="49"/>
    </location>
</feature>
<protein>
    <recommendedName>
        <fullName evidence="6">DUF202 domain-containing protein</fullName>
    </recommendedName>
</protein>
<accession>A0A2T3IZU4</accession>
<evidence type="ECO:0000256" key="1">
    <source>
        <dbReference type="ARBA" id="ARBA00004127"/>
    </source>
</evidence>
<evidence type="ECO:0000256" key="3">
    <source>
        <dbReference type="ARBA" id="ARBA00022989"/>
    </source>
</evidence>
<evidence type="ECO:0000259" key="6">
    <source>
        <dbReference type="Pfam" id="PF02656"/>
    </source>
</evidence>
<keyword evidence="2 5" id="KW-0812">Transmembrane</keyword>
<gene>
    <name evidence="7" type="ORF">C9I99_09475</name>
</gene>
<keyword evidence="8" id="KW-1185">Reference proteome</keyword>
<feature type="domain" description="DUF202" evidence="6">
    <location>
        <begin position="1"/>
        <end position="53"/>
    </location>
</feature>
<dbReference type="EMBL" id="PYMH01000003">
    <property type="protein sequence ID" value="PSU34205.1"/>
    <property type="molecule type" value="Genomic_DNA"/>
</dbReference>
<evidence type="ECO:0000256" key="5">
    <source>
        <dbReference type="SAM" id="Phobius"/>
    </source>
</evidence>
<dbReference type="Pfam" id="PF02656">
    <property type="entry name" value="DUF202"/>
    <property type="match status" value="1"/>
</dbReference>